<feature type="region of interest" description="Disordered" evidence="1">
    <location>
        <begin position="91"/>
        <end position="131"/>
    </location>
</feature>
<evidence type="ECO:0000256" key="1">
    <source>
        <dbReference type="SAM" id="MobiDB-lite"/>
    </source>
</evidence>
<sequence>MGIAMGTEEMDRLQQYDEWTSLASPGCPPSPPPGAWRNCTGRARRTGAPPSPGEPANPPTLVYFIFDLLSAALRPKNLAFYSHEHSLVFQEASRDPRAAPPLPSLALTASPGSSSPPVLAAVTPGYAPLSR</sequence>
<organism evidence="2 3">
    <name type="scientific">Synaphobranchus kaupii</name>
    <name type="common">Kaup's arrowtooth eel</name>
    <dbReference type="NCBI Taxonomy" id="118154"/>
    <lineage>
        <taxon>Eukaryota</taxon>
        <taxon>Metazoa</taxon>
        <taxon>Chordata</taxon>
        <taxon>Craniata</taxon>
        <taxon>Vertebrata</taxon>
        <taxon>Euteleostomi</taxon>
        <taxon>Actinopterygii</taxon>
        <taxon>Neopterygii</taxon>
        <taxon>Teleostei</taxon>
        <taxon>Anguilliformes</taxon>
        <taxon>Synaphobranchidae</taxon>
        <taxon>Synaphobranchus</taxon>
    </lineage>
</organism>
<dbReference type="Proteomes" id="UP001152622">
    <property type="component" value="Chromosome 2"/>
</dbReference>
<comment type="caution">
    <text evidence="2">The sequence shown here is derived from an EMBL/GenBank/DDBJ whole genome shotgun (WGS) entry which is preliminary data.</text>
</comment>
<reference evidence="2" key="1">
    <citation type="journal article" date="2023" name="Science">
        <title>Genome structures resolve the early diversification of teleost fishes.</title>
        <authorList>
            <person name="Parey E."/>
            <person name="Louis A."/>
            <person name="Montfort J."/>
            <person name="Bouchez O."/>
            <person name="Roques C."/>
            <person name="Iampietro C."/>
            <person name="Lluch J."/>
            <person name="Castinel A."/>
            <person name="Donnadieu C."/>
            <person name="Desvignes T."/>
            <person name="Floi Bucao C."/>
            <person name="Jouanno E."/>
            <person name="Wen M."/>
            <person name="Mejri S."/>
            <person name="Dirks R."/>
            <person name="Jansen H."/>
            <person name="Henkel C."/>
            <person name="Chen W.J."/>
            <person name="Zahm M."/>
            <person name="Cabau C."/>
            <person name="Klopp C."/>
            <person name="Thompson A.W."/>
            <person name="Robinson-Rechavi M."/>
            <person name="Braasch I."/>
            <person name="Lecointre G."/>
            <person name="Bobe J."/>
            <person name="Postlethwait J.H."/>
            <person name="Berthelot C."/>
            <person name="Roest Crollius H."/>
            <person name="Guiguen Y."/>
        </authorList>
    </citation>
    <scope>NUCLEOTIDE SEQUENCE</scope>
    <source>
        <strain evidence="2">WJC10195</strain>
    </source>
</reference>
<accession>A0A9Q1G4G2</accession>
<evidence type="ECO:0000313" key="3">
    <source>
        <dbReference type="Proteomes" id="UP001152622"/>
    </source>
</evidence>
<dbReference type="EMBL" id="JAINUF010000002">
    <property type="protein sequence ID" value="KAJ8374833.1"/>
    <property type="molecule type" value="Genomic_DNA"/>
</dbReference>
<name>A0A9Q1G4G2_SYNKA</name>
<evidence type="ECO:0000313" key="2">
    <source>
        <dbReference type="EMBL" id="KAJ8374833.1"/>
    </source>
</evidence>
<proteinExistence type="predicted"/>
<feature type="region of interest" description="Disordered" evidence="1">
    <location>
        <begin position="1"/>
        <end position="57"/>
    </location>
</feature>
<feature type="compositionally biased region" description="Low complexity" evidence="1">
    <location>
        <begin position="104"/>
        <end position="117"/>
    </location>
</feature>
<gene>
    <name evidence="2" type="ORF">SKAU_G00054130</name>
</gene>
<protein>
    <submittedName>
        <fullName evidence="2">Uncharacterized protein</fullName>
    </submittedName>
</protein>
<keyword evidence="3" id="KW-1185">Reference proteome</keyword>
<dbReference type="AlphaFoldDB" id="A0A9Q1G4G2"/>